<dbReference type="AlphaFoldDB" id="A0A8S9YSP9"/>
<comment type="caution">
    <text evidence="8">The sequence shown here is derived from an EMBL/GenBank/DDBJ whole genome shotgun (WGS) entry which is preliminary data.</text>
</comment>
<dbReference type="InterPro" id="IPR016135">
    <property type="entry name" value="UBQ-conjugating_enzyme/RWD"/>
</dbReference>
<evidence type="ECO:0000313" key="8">
    <source>
        <dbReference type="EMBL" id="KAF7258009.1"/>
    </source>
</evidence>
<dbReference type="Pfam" id="PF00646">
    <property type="entry name" value="F-box"/>
    <property type="match status" value="1"/>
</dbReference>
<dbReference type="SMART" id="SM00212">
    <property type="entry name" value="UBCc"/>
    <property type="match status" value="1"/>
</dbReference>
<gene>
    <name evidence="8" type="ORF">EG68_04478</name>
</gene>
<sequence>MPELLAIDNLGAGAISPPLRCCAHRRRLPNSLLMAFSDLSSHASPVTFLCSSLMVEPMEASKPVVCKFCNGYYDFGSEQPVCSTCHAFLYEFCSASMTEGLMLDKKEASNDSGNEEPERGSDLYLPTDWYDATEFPDYPLQPDSVGAHHGMVLMPRPHGANSRSQVRLCPLRQQQQQLHAVSNPTTKSISGSLHNGQQVFPSLDDLPTEILLHIFRHLDDISLWTLRQVSPRCRQVVDEEISDQDWFEYVQLRWPLFTPHVRITSWRQLYLNLMESVACRFCLERLRLPALFPVEAPNLRYRRIVNEIRNLCTDPPFGIRVIALDKETYSHCLAGIEGPPQSPYQGGLFHVHVLVPDSYPIRPPVIRFLTRILHPNISFHGDVGMDCIQHNWSLALTLEKLLISVQSLLTDPYTMICMEPVIGALYTQDRARFEELAKLWTWKFACHDYLSADFVSAMMLPDYIEQIQRRLVC</sequence>
<accession>A0A8S9YSP9</accession>
<keyword evidence="5" id="KW-0067">ATP-binding</keyword>
<organism evidence="8 9">
    <name type="scientific">Paragonimus skrjabini miyazakii</name>
    <dbReference type="NCBI Taxonomy" id="59628"/>
    <lineage>
        <taxon>Eukaryota</taxon>
        <taxon>Metazoa</taxon>
        <taxon>Spiralia</taxon>
        <taxon>Lophotrochozoa</taxon>
        <taxon>Platyhelminthes</taxon>
        <taxon>Trematoda</taxon>
        <taxon>Digenea</taxon>
        <taxon>Plagiorchiida</taxon>
        <taxon>Troglotremata</taxon>
        <taxon>Troglotrematidae</taxon>
        <taxon>Paragonimus</taxon>
    </lineage>
</organism>
<dbReference type="FunFam" id="3.10.110.10:FF:000060">
    <property type="entry name" value="Ubiquitin conjugating enzyme (UbcB)"/>
    <property type="match status" value="1"/>
</dbReference>
<dbReference type="Gene3D" id="3.10.110.10">
    <property type="entry name" value="Ubiquitin Conjugating Enzyme"/>
    <property type="match status" value="1"/>
</dbReference>
<dbReference type="OrthoDB" id="9973183at2759"/>
<dbReference type="InterPro" id="IPR036047">
    <property type="entry name" value="F-box-like_dom_sf"/>
</dbReference>
<evidence type="ECO:0000256" key="5">
    <source>
        <dbReference type="ARBA" id="ARBA00022840"/>
    </source>
</evidence>
<name>A0A8S9YSP9_9TREM</name>
<dbReference type="Gene3D" id="1.20.1280.50">
    <property type="match status" value="1"/>
</dbReference>
<dbReference type="InterPro" id="IPR001810">
    <property type="entry name" value="F-box_dom"/>
</dbReference>
<protein>
    <recommendedName>
        <fullName evidence="1">E2 ubiquitin-conjugating enzyme</fullName>
        <ecNumber evidence="1">2.3.2.23</ecNumber>
    </recommendedName>
</protein>
<keyword evidence="3" id="KW-0547">Nucleotide-binding</keyword>
<evidence type="ECO:0000256" key="4">
    <source>
        <dbReference type="ARBA" id="ARBA00022786"/>
    </source>
</evidence>
<keyword evidence="4" id="KW-0833">Ubl conjugation pathway</keyword>
<evidence type="ECO:0000256" key="1">
    <source>
        <dbReference type="ARBA" id="ARBA00012486"/>
    </source>
</evidence>
<dbReference type="SUPFAM" id="SSF54495">
    <property type="entry name" value="UBC-like"/>
    <property type="match status" value="1"/>
</dbReference>
<proteinExistence type="predicted"/>
<dbReference type="CDD" id="cd09917">
    <property type="entry name" value="F-box_SF"/>
    <property type="match status" value="1"/>
</dbReference>
<dbReference type="SUPFAM" id="SSF81383">
    <property type="entry name" value="F-box domain"/>
    <property type="match status" value="1"/>
</dbReference>
<evidence type="ECO:0000259" key="6">
    <source>
        <dbReference type="PROSITE" id="PS50127"/>
    </source>
</evidence>
<keyword evidence="9" id="KW-1185">Reference proteome</keyword>
<feature type="domain" description="F-box" evidence="7">
    <location>
        <begin position="200"/>
        <end position="249"/>
    </location>
</feature>
<dbReference type="GO" id="GO:0061631">
    <property type="term" value="F:ubiquitin conjugating enzyme activity"/>
    <property type="evidence" value="ECO:0007669"/>
    <property type="project" value="UniProtKB-EC"/>
</dbReference>
<dbReference type="SMART" id="SM00256">
    <property type="entry name" value="FBOX"/>
    <property type="match status" value="1"/>
</dbReference>
<dbReference type="EC" id="2.3.2.23" evidence="1"/>
<dbReference type="Proteomes" id="UP000822476">
    <property type="component" value="Unassembled WGS sequence"/>
</dbReference>
<dbReference type="PROSITE" id="PS50127">
    <property type="entry name" value="UBC_2"/>
    <property type="match status" value="1"/>
</dbReference>
<evidence type="ECO:0000259" key="7">
    <source>
        <dbReference type="PROSITE" id="PS50181"/>
    </source>
</evidence>
<dbReference type="InterPro" id="IPR000608">
    <property type="entry name" value="UBC"/>
</dbReference>
<feature type="domain" description="UBC core" evidence="6">
    <location>
        <begin position="299"/>
        <end position="446"/>
    </location>
</feature>
<evidence type="ECO:0000256" key="2">
    <source>
        <dbReference type="ARBA" id="ARBA00022679"/>
    </source>
</evidence>
<dbReference type="PROSITE" id="PS50181">
    <property type="entry name" value="FBOX"/>
    <property type="match status" value="1"/>
</dbReference>
<dbReference type="GO" id="GO:0005524">
    <property type="term" value="F:ATP binding"/>
    <property type="evidence" value="ECO:0007669"/>
    <property type="project" value="UniProtKB-KW"/>
</dbReference>
<evidence type="ECO:0000256" key="3">
    <source>
        <dbReference type="ARBA" id="ARBA00022741"/>
    </source>
</evidence>
<keyword evidence="2" id="KW-0808">Transferase</keyword>
<reference evidence="8" key="1">
    <citation type="submission" date="2019-07" db="EMBL/GenBank/DDBJ databases">
        <title>Annotation for the trematode Paragonimus miyazaki's.</title>
        <authorList>
            <person name="Choi Y.-J."/>
        </authorList>
    </citation>
    <scope>NUCLEOTIDE SEQUENCE</scope>
    <source>
        <strain evidence="8">Japan</strain>
    </source>
</reference>
<evidence type="ECO:0000313" key="9">
    <source>
        <dbReference type="Proteomes" id="UP000822476"/>
    </source>
</evidence>
<dbReference type="EMBL" id="JTDE01002009">
    <property type="protein sequence ID" value="KAF7258009.1"/>
    <property type="molecule type" value="Genomic_DNA"/>
</dbReference>
<dbReference type="Pfam" id="PF00179">
    <property type="entry name" value="UQ_con"/>
    <property type="match status" value="1"/>
</dbReference>
<dbReference type="PANTHER" id="PTHR24068">
    <property type="entry name" value="UBIQUITIN-CONJUGATING ENZYME E2"/>
    <property type="match status" value="1"/>
</dbReference>
<dbReference type="CDD" id="cd23826">
    <property type="entry name" value="UEV_Morgue-like"/>
    <property type="match status" value="1"/>
</dbReference>